<protein>
    <recommendedName>
        <fullName evidence="10">Rx N-terminal domain-containing protein</fullName>
    </recommendedName>
</protein>
<dbReference type="AlphaFoldDB" id="A0A835LFU1"/>
<dbReference type="Gene3D" id="1.20.5.4130">
    <property type="match status" value="1"/>
</dbReference>
<dbReference type="Proteomes" id="UP000631114">
    <property type="component" value="Unassembled WGS sequence"/>
</dbReference>
<dbReference type="PANTHER" id="PTHR47186">
    <property type="entry name" value="LEUCINE-RICH REPEAT-CONTAINING PROTEIN 57"/>
    <property type="match status" value="1"/>
</dbReference>
<dbReference type="CDD" id="cd14798">
    <property type="entry name" value="RX-CC_like"/>
    <property type="match status" value="1"/>
</dbReference>
<dbReference type="EMBL" id="JADFTS010000008">
    <property type="protein sequence ID" value="KAF9593125.1"/>
    <property type="molecule type" value="Genomic_DNA"/>
</dbReference>
<dbReference type="OrthoDB" id="1728874at2759"/>
<keyword evidence="3" id="KW-0547">Nucleotide-binding</keyword>
<dbReference type="InterPro" id="IPR056789">
    <property type="entry name" value="LRR_R13L1-DRL21"/>
</dbReference>
<dbReference type="InterPro" id="IPR055414">
    <property type="entry name" value="LRR_R13L4/SHOC2-like"/>
</dbReference>
<name>A0A835LFU1_9MAGN</name>
<dbReference type="SUPFAM" id="SSF52058">
    <property type="entry name" value="L domain-like"/>
    <property type="match status" value="1"/>
</dbReference>
<feature type="domain" description="Disease resistance R13L4/SHOC-2-like LRR" evidence="6">
    <location>
        <begin position="168"/>
        <end position="252"/>
    </location>
</feature>
<comment type="caution">
    <text evidence="8">The sequence shown here is derived from an EMBL/GenBank/DDBJ whole genome shotgun (WGS) entry which is preliminary data.</text>
</comment>
<keyword evidence="4" id="KW-0611">Plant defense</keyword>
<evidence type="ECO:0000259" key="7">
    <source>
        <dbReference type="Pfam" id="PF25019"/>
    </source>
</evidence>
<organism evidence="8 9">
    <name type="scientific">Coptis chinensis</name>
    <dbReference type="NCBI Taxonomy" id="261450"/>
    <lineage>
        <taxon>Eukaryota</taxon>
        <taxon>Viridiplantae</taxon>
        <taxon>Streptophyta</taxon>
        <taxon>Embryophyta</taxon>
        <taxon>Tracheophyta</taxon>
        <taxon>Spermatophyta</taxon>
        <taxon>Magnoliopsida</taxon>
        <taxon>Ranunculales</taxon>
        <taxon>Ranunculaceae</taxon>
        <taxon>Coptidoideae</taxon>
        <taxon>Coptis</taxon>
    </lineage>
</organism>
<evidence type="ECO:0000259" key="6">
    <source>
        <dbReference type="Pfam" id="PF23598"/>
    </source>
</evidence>
<gene>
    <name evidence="8" type="ORF">IFM89_020335</name>
</gene>
<reference evidence="8 9" key="1">
    <citation type="submission" date="2020-10" db="EMBL/GenBank/DDBJ databases">
        <title>The Coptis chinensis genome and diversification of protoberbering-type alkaloids.</title>
        <authorList>
            <person name="Wang B."/>
            <person name="Shu S."/>
            <person name="Song C."/>
            <person name="Liu Y."/>
        </authorList>
    </citation>
    <scope>NUCLEOTIDE SEQUENCE [LARGE SCALE GENOMIC DNA]</scope>
    <source>
        <strain evidence="8">HL-2020</strain>
        <tissue evidence="8">Leaf</tissue>
    </source>
</reference>
<feature type="domain" description="Disease resistance R13L4/SHOC-2-like LRR" evidence="6">
    <location>
        <begin position="496"/>
        <end position="685"/>
    </location>
</feature>
<dbReference type="Pfam" id="PF23598">
    <property type="entry name" value="LRR_14"/>
    <property type="match status" value="2"/>
</dbReference>
<dbReference type="SMART" id="SM00369">
    <property type="entry name" value="LRR_TYP"/>
    <property type="match status" value="5"/>
</dbReference>
<evidence type="ECO:0000256" key="2">
    <source>
        <dbReference type="ARBA" id="ARBA00022737"/>
    </source>
</evidence>
<evidence type="ECO:0000259" key="5">
    <source>
        <dbReference type="Pfam" id="PF18052"/>
    </source>
</evidence>
<keyword evidence="2" id="KW-0677">Repeat</keyword>
<evidence type="ECO:0000313" key="9">
    <source>
        <dbReference type="Proteomes" id="UP000631114"/>
    </source>
</evidence>
<evidence type="ECO:0000256" key="1">
    <source>
        <dbReference type="ARBA" id="ARBA00022614"/>
    </source>
</evidence>
<keyword evidence="1" id="KW-0433">Leucine-rich repeat</keyword>
<dbReference type="Pfam" id="PF25019">
    <property type="entry name" value="LRR_R13L1-DRL21"/>
    <property type="match status" value="1"/>
</dbReference>
<dbReference type="InterPro" id="IPR038005">
    <property type="entry name" value="RX-like_CC"/>
</dbReference>
<evidence type="ECO:0000313" key="8">
    <source>
        <dbReference type="EMBL" id="KAF9593125.1"/>
    </source>
</evidence>
<dbReference type="GO" id="GO:0006952">
    <property type="term" value="P:defense response"/>
    <property type="evidence" value="ECO:0007669"/>
    <property type="project" value="UniProtKB-KW"/>
</dbReference>
<feature type="domain" description="Disease resistance N-terminal" evidence="5">
    <location>
        <begin position="9"/>
        <end position="89"/>
    </location>
</feature>
<proteinExistence type="predicted"/>
<feature type="domain" description="R13L1/DRL21-like LRR repeat region" evidence="7">
    <location>
        <begin position="344"/>
        <end position="472"/>
    </location>
</feature>
<dbReference type="InterPro" id="IPR003591">
    <property type="entry name" value="Leu-rich_rpt_typical-subtyp"/>
</dbReference>
<keyword evidence="9" id="KW-1185">Reference proteome</keyword>
<evidence type="ECO:0008006" key="10">
    <source>
        <dbReference type="Google" id="ProtNLM"/>
    </source>
</evidence>
<evidence type="ECO:0000256" key="4">
    <source>
        <dbReference type="ARBA" id="ARBA00022821"/>
    </source>
</evidence>
<evidence type="ECO:0000256" key="3">
    <source>
        <dbReference type="ARBA" id="ARBA00022741"/>
    </source>
</evidence>
<dbReference type="InterPro" id="IPR041118">
    <property type="entry name" value="Rx_N"/>
</dbReference>
<accession>A0A835LFU1</accession>
<dbReference type="GO" id="GO:0000166">
    <property type="term" value="F:nucleotide binding"/>
    <property type="evidence" value="ECO:0007669"/>
    <property type="project" value="UniProtKB-KW"/>
</dbReference>
<dbReference type="SUPFAM" id="SSF52047">
    <property type="entry name" value="RNI-like"/>
    <property type="match status" value="1"/>
</dbReference>
<dbReference type="Gene3D" id="3.80.10.10">
    <property type="entry name" value="Ribonuclease Inhibitor"/>
    <property type="match status" value="3"/>
</dbReference>
<dbReference type="PANTHER" id="PTHR47186:SF3">
    <property type="entry name" value="OS09G0267800 PROTEIN"/>
    <property type="match status" value="1"/>
</dbReference>
<dbReference type="Pfam" id="PF18052">
    <property type="entry name" value="Rx_N"/>
    <property type="match status" value="1"/>
</dbReference>
<sequence length="713" mass="80835">MAEVVVSPIVDFILPKLTSLISTDSRLPNDLKKDLKKLSNTFSIIRLVLDDAEKKQIKDKSIRGWLRILKDAAYEAEDIIDDCALEFHCPESEIAAYEAEDIIDDCALEFHCPESEVGENLKARHVSVTYDSAPSQATLNTIFKSQSFCRTILFQHCATSSLLELFVSRLSQLEYLRVLDLSNLWTFSSLPPIFGRLKHLRYLNLSNMNIASLPKSVCNLRNLQILVLSQNLKLTTLPPSIGNLKQLRCLDLYQVGIRVLPESICCLTNLQTLNLQKCRNLKMLPKNLSKMRKLRKLVIGSNLYIEINIEDPVLTHMPLGIGELTCLKQLSTFVVSQLSDSAGIQELEKLDHLEGELTINGIQNVLDHRDAYKANLRSKKSLLKLHLRWPVGGSDVEIECNNSKEVLEALQPHSNIEESFIYGYPGAMLPGWVGSSTALPKLTRLGLYNMPNVEGWSSECLLLPSYLQILDLYNCPKLKLPMSLPSSITELSVGKGNDPSLESVENLHNLSDLRITGFDEVETLPEAPLRNLTRLQQLQIEDCDKLKRLPTELENLSTITKLFIYGCGGLESLTEGLRNLTSLERLRIANCGSLKSLSESSLQHLTALQKLDIWNCPELEIMSVDFQHLISLQDLELDWLPQLTSLPEEIQHARRLRKLEIELCENLGKLPEWLLELPALTLLRVSKCHPELHRRCEDWNWIPHLRVENRVEL</sequence>
<dbReference type="InterPro" id="IPR032675">
    <property type="entry name" value="LRR_dom_sf"/>
</dbReference>